<dbReference type="PANTHER" id="PTHR42941">
    <property type="entry name" value="SLL1037 PROTEIN"/>
    <property type="match status" value="1"/>
</dbReference>
<sequence>MKWLPKNSLLWLAAFGLASGLAVPMAAEAAPTSITVTGAGKGANAYRALAAVAEVVNRNSKMLQATNRESGGFVEGTRLVARNRVQIAMSSGPFVDFWQRKLNPFERDTGARDTLRGIGPSGDAILQLAVLKDGGLKTFADLKGKRVSLGPKGSNSAWMIEYALKKAGLWEGVRKDSMNWNDAATYMVDRKLDAFGIPNPLGAPAILQASYSAPIRILTLPDDVIQAFIDYSKGYYKKTYKTNLYKGMEDEPFTTVVYMSMLVSNTQVPNDVVYEVTRHTYDPKNADLMVNIAVGWKSGLEQAKDPEFLQIMQMTGMKTHPGAARYWKEKGFKVD</sequence>
<evidence type="ECO:0000256" key="1">
    <source>
        <dbReference type="SAM" id="SignalP"/>
    </source>
</evidence>
<name>A0A932MMV7_UNCTE</name>
<dbReference type="AlphaFoldDB" id="A0A932MMV7"/>
<feature type="signal peptide" evidence="1">
    <location>
        <begin position="1"/>
        <end position="29"/>
    </location>
</feature>
<dbReference type="Pfam" id="PF16868">
    <property type="entry name" value="NMT1_3"/>
    <property type="match status" value="1"/>
</dbReference>
<dbReference type="EMBL" id="JACPUR010000013">
    <property type="protein sequence ID" value="MBI3126927.1"/>
    <property type="molecule type" value="Genomic_DNA"/>
</dbReference>
<organism evidence="2 3">
    <name type="scientific">Tectimicrobiota bacterium</name>
    <dbReference type="NCBI Taxonomy" id="2528274"/>
    <lineage>
        <taxon>Bacteria</taxon>
        <taxon>Pseudomonadati</taxon>
        <taxon>Nitrospinota/Tectimicrobiota group</taxon>
        <taxon>Candidatus Tectimicrobiota</taxon>
    </lineage>
</organism>
<dbReference type="Proteomes" id="UP000782312">
    <property type="component" value="Unassembled WGS sequence"/>
</dbReference>
<gene>
    <name evidence="2" type="ORF">HYZ11_04915</name>
</gene>
<reference evidence="2" key="1">
    <citation type="submission" date="2020-07" db="EMBL/GenBank/DDBJ databases">
        <title>Huge and variable diversity of episymbiotic CPR bacteria and DPANN archaea in groundwater ecosystems.</title>
        <authorList>
            <person name="He C.Y."/>
            <person name="Keren R."/>
            <person name="Whittaker M."/>
            <person name="Farag I.F."/>
            <person name="Doudna J."/>
            <person name="Cate J.H.D."/>
            <person name="Banfield J.F."/>
        </authorList>
    </citation>
    <scope>NUCLEOTIDE SEQUENCE</scope>
    <source>
        <strain evidence="2">NC_groundwater_763_Ag_S-0.2um_68_21</strain>
    </source>
</reference>
<evidence type="ECO:0000313" key="2">
    <source>
        <dbReference type="EMBL" id="MBI3126927.1"/>
    </source>
</evidence>
<dbReference type="Gene3D" id="3.40.190.10">
    <property type="entry name" value="Periplasmic binding protein-like II"/>
    <property type="match status" value="2"/>
</dbReference>
<proteinExistence type="predicted"/>
<feature type="chain" id="PRO_5036977320" evidence="1">
    <location>
        <begin position="30"/>
        <end position="335"/>
    </location>
</feature>
<dbReference type="PANTHER" id="PTHR42941:SF1">
    <property type="entry name" value="SLL1037 PROTEIN"/>
    <property type="match status" value="1"/>
</dbReference>
<comment type="caution">
    <text evidence="2">The sequence shown here is derived from an EMBL/GenBank/DDBJ whole genome shotgun (WGS) entry which is preliminary data.</text>
</comment>
<protein>
    <submittedName>
        <fullName evidence="2">TAXI family TRAP transporter solute-binding subunit</fullName>
    </submittedName>
</protein>
<dbReference type="InterPro" id="IPR011852">
    <property type="entry name" value="TRAP_TAXI"/>
</dbReference>
<accession>A0A932MMV7</accession>
<dbReference type="SUPFAM" id="SSF53850">
    <property type="entry name" value="Periplasmic binding protein-like II"/>
    <property type="match status" value="1"/>
</dbReference>
<evidence type="ECO:0000313" key="3">
    <source>
        <dbReference type="Proteomes" id="UP000782312"/>
    </source>
</evidence>
<keyword evidence="1" id="KW-0732">Signal</keyword>
<dbReference type="NCBIfam" id="TIGR02122">
    <property type="entry name" value="TRAP_TAXI"/>
    <property type="match status" value="1"/>
</dbReference>